<reference evidence="3 4" key="1">
    <citation type="submission" date="2017-08" db="EMBL/GenBank/DDBJ databases">
        <title>Pusillimonas indicus sp. nov., a member of the family Alcaligenaceae isolated from surface seawater.</title>
        <authorList>
            <person name="Li J."/>
        </authorList>
    </citation>
    <scope>NUCLEOTIDE SEQUENCE [LARGE SCALE GENOMIC DNA]</scope>
    <source>
        <strain evidence="3 4">L52-1-41</strain>
    </source>
</reference>
<protein>
    <recommendedName>
        <fullName evidence="5">Peptidase inhibitor I78 family protein</fullName>
    </recommendedName>
</protein>
<dbReference type="EMBL" id="NQYH01000008">
    <property type="protein sequence ID" value="RIY40500.1"/>
    <property type="molecule type" value="Genomic_DNA"/>
</dbReference>
<evidence type="ECO:0000256" key="1">
    <source>
        <dbReference type="SAM" id="MobiDB-lite"/>
    </source>
</evidence>
<evidence type="ECO:0000256" key="2">
    <source>
        <dbReference type="SAM" id="SignalP"/>
    </source>
</evidence>
<feature type="chain" id="PRO_5017333689" description="Peptidase inhibitor I78 family protein" evidence="2">
    <location>
        <begin position="21"/>
        <end position="99"/>
    </location>
</feature>
<comment type="caution">
    <text evidence="3">The sequence shown here is derived from an EMBL/GenBank/DDBJ whole genome shotgun (WGS) entry which is preliminary data.</text>
</comment>
<accession>A0A3A1YUF4</accession>
<gene>
    <name evidence="3" type="ORF">CJP73_10230</name>
</gene>
<feature type="region of interest" description="Disordered" evidence="1">
    <location>
        <begin position="54"/>
        <end position="83"/>
    </location>
</feature>
<feature type="compositionally biased region" description="Polar residues" evidence="1">
    <location>
        <begin position="54"/>
        <end position="63"/>
    </location>
</feature>
<dbReference type="PANTHER" id="PTHR39600">
    <property type="entry name" value="PEPTIDASE INHIBITOR I78 FAMILY PROTEIN"/>
    <property type="match status" value="1"/>
</dbReference>
<dbReference type="AlphaFoldDB" id="A0A3A1YUF4"/>
<dbReference type="Pfam" id="PF11720">
    <property type="entry name" value="Inhibitor_I78"/>
    <property type="match status" value="1"/>
</dbReference>
<feature type="signal peptide" evidence="2">
    <location>
        <begin position="1"/>
        <end position="20"/>
    </location>
</feature>
<dbReference type="PROSITE" id="PS51257">
    <property type="entry name" value="PROKAR_LIPOPROTEIN"/>
    <property type="match status" value="1"/>
</dbReference>
<proteinExistence type="predicted"/>
<dbReference type="RefSeq" id="WP_114420859.1">
    <property type="nucleotide sequence ID" value="NZ_NQYH01000008.1"/>
</dbReference>
<dbReference type="Gene3D" id="3.30.10.10">
    <property type="entry name" value="Trypsin Inhibitor V, subunit A"/>
    <property type="match status" value="1"/>
</dbReference>
<dbReference type="InterPro" id="IPR021719">
    <property type="entry name" value="Prot_inh_I78"/>
</dbReference>
<dbReference type="PANTHER" id="PTHR39600:SF1">
    <property type="entry name" value="PEPTIDASE INHIBITOR I78 FAMILY PROTEIN"/>
    <property type="match status" value="1"/>
</dbReference>
<dbReference type="OrthoDB" id="8724542at2"/>
<dbReference type="Proteomes" id="UP000266206">
    <property type="component" value="Unassembled WGS sequence"/>
</dbReference>
<name>A0A3A1YUF4_9BURK</name>
<evidence type="ECO:0000313" key="4">
    <source>
        <dbReference type="Proteomes" id="UP000266206"/>
    </source>
</evidence>
<sequence>MRLLFLAPLAFILAACQSSGGLGSGGDSPMSSGASTSGECAAAQFQNLVGTSADSVNRSSLPSGTRVLRPTTPMTPDYRPDRMNVYIDDSGRVEKVVCG</sequence>
<keyword evidence="2" id="KW-0732">Signal</keyword>
<organism evidence="3 4">
    <name type="scientific">Neopusillimonas maritima</name>
    <dbReference type="NCBI Taxonomy" id="2026239"/>
    <lineage>
        <taxon>Bacteria</taxon>
        <taxon>Pseudomonadati</taxon>
        <taxon>Pseudomonadota</taxon>
        <taxon>Betaproteobacteria</taxon>
        <taxon>Burkholderiales</taxon>
        <taxon>Alcaligenaceae</taxon>
        <taxon>Neopusillimonas</taxon>
    </lineage>
</organism>
<evidence type="ECO:0000313" key="3">
    <source>
        <dbReference type="EMBL" id="RIY40500.1"/>
    </source>
</evidence>
<evidence type="ECO:0008006" key="5">
    <source>
        <dbReference type="Google" id="ProtNLM"/>
    </source>
</evidence>